<dbReference type="RefSeq" id="WP_320379071.1">
    <property type="nucleotide sequence ID" value="NZ_JAWDIQ010000001.1"/>
</dbReference>
<keyword evidence="1" id="KW-0812">Transmembrane</keyword>
<organism evidence="2 3">
    <name type="scientific">Paracerasibacillus soli</name>
    <dbReference type="NCBI Taxonomy" id="480284"/>
    <lineage>
        <taxon>Bacteria</taxon>
        <taxon>Bacillati</taxon>
        <taxon>Bacillota</taxon>
        <taxon>Bacilli</taxon>
        <taxon>Bacillales</taxon>
        <taxon>Bacillaceae</taxon>
        <taxon>Paracerasibacillus</taxon>
    </lineage>
</organism>
<feature type="transmembrane region" description="Helical" evidence="1">
    <location>
        <begin position="100"/>
        <end position="122"/>
    </location>
</feature>
<feature type="transmembrane region" description="Helical" evidence="1">
    <location>
        <begin position="51"/>
        <end position="69"/>
    </location>
</feature>
<protein>
    <recommendedName>
        <fullName evidence="4">YhhN-like protein</fullName>
    </recommendedName>
</protein>
<feature type="transmembrane region" description="Helical" evidence="1">
    <location>
        <begin position="154"/>
        <end position="178"/>
    </location>
</feature>
<dbReference type="EMBL" id="JAWDIQ010000001">
    <property type="protein sequence ID" value="MDY0408326.1"/>
    <property type="molecule type" value="Genomic_DNA"/>
</dbReference>
<feature type="transmembrane region" description="Helical" evidence="1">
    <location>
        <begin position="76"/>
        <end position="94"/>
    </location>
</feature>
<comment type="caution">
    <text evidence="2">The sequence shown here is derived from an EMBL/GenBank/DDBJ whole genome shotgun (WGS) entry which is preliminary data.</text>
</comment>
<gene>
    <name evidence="2" type="ORF">RWD45_06830</name>
</gene>
<evidence type="ECO:0000313" key="2">
    <source>
        <dbReference type="EMBL" id="MDY0408326.1"/>
    </source>
</evidence>
<feature type="transmembrane region" description="Helical" evidence="1">
    <location>
        <begin position="129"/>
        <end position="148"/>
    </location>
</feature>
<dbReference type="Pfam" id="PF24124">
    <property type="entry name" value="YphA"/>
    <property type="match status" value="1"/>
</dbReference>
<sequence>MNSGLLFLWIAWILFIIVYFFMDKAKKRTFLITWILLIICSSKIYVTVSNINFSFAFFILFFGCFLIYFDVVKQVFHLAIGLTVMVAYASILIWEQEAPIWLLFPRMIFIPCIIVGITYFLCTEHTNRLAVVVIGLCGGELLYALILYSYNLPYIIGAMYFFDTLCVTVLFTTFLNFWMQMKRYLLAKLRGHYPF</sequence>
<reference evidence="2 3" key="1">
    <citation type="submission" date="2023-10" db="EMBL/GenBank/DDBJ databases">
        <title>Virgibacillus soli CC-YMP-6 genome.</title>
        <authorList>
            <person name="Miliotis G."/>
            <person name="Sengupta P."/>
            <person name="Hameed A."/>
            <person name="Chuvochina M."/>
            <person name="Mcdonagh F."/>
            <person name="Simpson A.C."/>
            <person name="Singh N.K."/>
            <person name="Rekha P.D."/>
            <person name="Raman K."/>
            <person name="Hugenholtz P."/>
            <person name="Venkateswaran K."/>
        </authorList>
    </citation>
    <scope>NUCLEOTIDE SEQUENCE [LARGE SCALE GENOMIC DNA]</scope>
    <source>
        <strain evidence="2 3">CC-YMP-6</strain>
    </source>
</reference>
<proteinExistence type="predicted"/>
<feature type="transmembrane region" description="Helical" evidence="1">
    <location>
        <begin position="29"/>
        <end position="45"/>
    </location>
</feature>
<keyword evidence="1" id="KW-0472">Membrane</keyword>
<evidence type="ECO:0008006" key="4">
    <source>
        <dbReference type="Google" id="ProtNLM"/>
    </source>
</evidence>
<evidence type="ECO:0000313" key="3">
    <source>
        <dbReference type="Proteomes" id="UP001275315"/>
    </source>
</evidence>
<accession>A0ABU5CR36</accession>
<name>A0ABU5CR36_9BACI</name>
<dbReference type="Proteomes" id="UP001275315">
    <property type="component" value="Unassembled WGS sequence"/>
</dbReference>
<feature type="transmembrane region" description="Helical" evidence="1">
    <location>
        <begin position="6"/>
        <end position="22"/>
    </location>
</feature>
<keyword evidence="1" id="KW-1133">Transmembrane helix</keyword>
<keyword evidence="3" id="KW-1185">Reference proteome</keyword>
<evidence type="ECO:0000256" key="1">
    <source>
        <dbReference type="SAM" id="Phobius"/>
    </source>
</evidence>
<dbReference type="InterPro" id="IPR014617">
    <property type="entry name" value="YphA_Bacsu"/>
</dbReference>